<accession>A0AAX1MXN9</accession>
<dbReference type="Proteomes" id="UP000678679">
    <property type="component" value="Chromosome 1"/>
</dbReference>
<evidence type="ECO:0000313" key="1">
    <source>
        <dbReference type="EMBL" id="QWG00104.1"/>
    </source>
</evidence>
<proteinExistence type="predicted"/>
<dbReference type="AlphaFoldDB" id="A0AAX1MXN9"/>
<dbReference type="KEGG" id="fya:KMW28_10595"/>
<name>A0AAX1MXN9_9BACT</name>
<evidence type="ECO:0000313" key="2">
    <source>
        <dbReference type="Proteomes" id="UP000678679"/>
    </source>
</evidence>
<keyword evidence="2" id="KW-1185">Reference proteome</keyword>
<dbReference type="RefSeq" id="WP_169663444.1">
    <property type="nucleotide sequence ID" value="NZ_CP076132.1"/>
</dbReference>
<sequence>MKNLSKSSLHTILYDPEHHLLMNSWDIVNEQNFSIEEYKNEVRLWVDVCLKYKPKYCITDTRNFHYVVSKEIQKWSSDLALKEINYVINKFAIILSEKFLSQISLENTIERSIYNVSIDHKYFSDIEVAKKWLLPSY</sequence>
<protein>
    <submittedName>
        <fullName evidence="1">Uncharacterized protein</fullName>
    </submittedName>
</protein>
<dbReference type="EMBL" id="CP076132">
    <property type="protein sequence ID" value="QWG00104.1"/>
    <property type="molecule type" value="Genomic_DNA"/>
</dbReference>
<gene>
    <name evidence="1" type="ORF">KMW28_10595</name>
</gene>
<reference evidence="1 2" key="1">
    <citation type="submission" date="2021-05" db="EMBL/GenBank/DDBJ databases">
        <title>Comparative genomic studies on the polysaccharide-degrading batcterial strains of the Flammeovirga genus.</title>
        <authorList>
            <person name="Zewei F."/>
            <person name="Zheng Z."/>
            <person name="Yu L."/>
            <person name="Ruyue G."/>
            <person name="Yanhong M."/>
            <person name="Yuanyuan C."/>
            <person name="Jingyan G."/>
            <person name="Wenjun H."/>
        </authorList>
    </citation>
    <scope>NUCLEOTIDE SEQUENCE [LARGE SCALE GENOMIC DNA]</scope>
    <source>
        <strain evidence="1 2">NBRC:100898</strain>
    </source>
</reference>
<organism evidence="1 2">
    <name type="scientific">Flammeovirga yaeyamensis</name>
    <dbReference type="NCBI Taxonomy" id="367791"/>
    <lineage>
        <taxon>Bacteria</taxon>
        <taxon>Pseudomonadati</taxon>
        <taxon>Bacteroidota</taxon>
        <taxon>Cytophagia</taxon>
        <taxon>Cytophagales</taxon>
        <taxon>Flammeovirgaceae</taxon>
        <taxon>Flammeovirga</taxon>
    </lineage>
</organism>